<evidence type="ECO:0000256" key="2">
    <source>
        <dbReference type="SAM" id="SignalP"/>
    </source>
</evidence>
<evidence type="ECO:0000313" key="3">
    <source>
        <dbReference type="EMBL" id="WAR45042.1"/>
    </source>
</evidence>
<dbReference type="Proteomes" id="UP001162780">
    <property type="component" value="Chromosome"/>
</dbReference>
<dbReference type="SUPFAM" id="SSF52743">
    <property type="entry name" value="Subtilisin-like"/>
    <property type="match status" value="1"/>
</dbReference>
<evidence type="ECO:0000313" key="4">
    <source>
        <dbReference type="Proteomes" id="UP001162780"/>
    </source>
</evidence>
<feature type="transmembrane region" description="Helical" evidence="1">
    <location>
        <begin position="470"/>
        <end position="489"/>
    </location>
</feature>
<reference evidence="3" key="1">
    <citation type="submission" date="2022-11" db="EMBL/GenBank/DDBJ databases">
        <title>Methylomonas rapida sp. nov., Carotenoid-Producing Obligate Methanotrophs with High Growth Characteristics and Biotechnological Potential.</title>
        <authorList>
            <person name="Tikhonova E.N."/>
            <person name="Suleimanov R.Z."/>
            <person name="Miroshnikov K."/>
            <person name="Oshkin I.Y."/>
            <person name="Belova S.E."/>
            <person name="Danilova O.V."/>
            <person name="Ashikhmin A."/>
            <person name="Konopkin A."/>
            <person name="But S.Y."/>
            <person name="Khmelenina V.N."/>
            <person name="Kuznetsov N."/>
            <person name="Pimenov N.V."/>
            <person name="Dedysh S.N."/>
        </authorList>
    </citation>
    <scope>NUCLEOTIDE SEQUENCE</scope>
    <source>
        <strain evidence="3">MP1</strain>
    </source>
</reference>
<protein>
    <recommendedName>
        <fullName evidence="5">Peptidase S8/S53 domain-containing protein</fullName>
    </recommendedName>
</protein>
<dbReference type="SUPFAM" id="SSF49785">
    <property type="entry name" value="Galactose-binding domain-like"/>
    <property type="match status" value="1"/>
</dbReference>
<proteinExistence type="predicted"/>
<feature type="signal peptide" evidence="2">
    <location>
        <begin position="1"/>
        <end position="21"/>
    </location>
</feature>
<keyword evidence="2" id="KW-0732">Signal</keyword>
<evidence type="ECO:0008006" key="5">
    <source>
        <dbReference type="Google" id="ProtNLM"/>
    </source>
</evidence>
<dbReference type="RefSeq" id="WP_255190008.1">
    <property type="nucleotide sequence ID" value="NZ_CP113517.1"/>
</dbReference>
<keyword evidence="1" id="KW-1133">Transmembrane helix</keyword>
<keyword evidence="4" id="KW-1185">Reference proteome</keyword>
<sequence>MTKKYWLYALPALCWTQAVFADYKDDIGYTALVDQLGGNTPTGAGVHVAQVEASSVAYADPSYPVYAPDTDNPQFSGKTFLFPGPASTSASGHATSVGARFYGNSAMAYGIDTITSYETNNWIGSLVANTVSAPVNASRIANHSWVGNGNTPSDSGKILRLADREVQRNEYIQVVGMANGLSVNPLLGSAYNVIAVGRTDGGQDRGADAVDSVYTAGRTRPDLVAPQSTTSAATPLVAAASALLVETGHAGGSSLSHGSSTVSGVGTIYNAERAETVKAALMAGADRVTDNSSTNANITDYRSGGHATQNGLDDRFGAGQLNVLHSYQIIAAGEQGSAEDDHTGGGRIDLSGFDYDGAFGGGQGSNKTATYKFDAATDLNLAASLVWNIGISNDSNLTATLHDLDLELFDVTTQSTTAFSNSDIDNSENLWVALAMGHSYELLVKSGQTANFNWDYALAWHMTPIPAAPVPLPGAFYLFASALAGFGAFTRRKG</sequence>
<gene>
    <name evidence="3" type="ORF">NM686_000605</name>
</gene>
<feature type="chain" id="PRO_5047509430" description="Peptidase S8/S53 domain-containing protein" evidence="2">
    <location>
        <begin position="22"/>
        <end position="494"/>
    </location>
</feature>
<keyword evidence="1" id="KW-0472">Membrane</keyword>
<organism evidence="3 4">
    <name type="scientific">Methylomonas rapida</name>
    <dbReference type="NCBI Taxonomy" id="2963939"/>
    <lineage>
        <taxon>Bacteria</taxon>
        <taxon>Pseudomonadati</taxon>
        <taxon>Pseudomonadota</taxon>
        <taxon>Gammaproteobacteria</taxon>
        <taxon>Methylococcales</taxon>
        <taxon>Methylococcaceae</taxon>
        <taxon>Methylomonas</taxon>
    </lineage>
</organism>
<dbReference type="InterPro" id="IPR008979">
    <property type="entry name" value="Galactose-bd-like_sf"/>
</dbReference>
<accession>A0ABY7GKM6</accession>
<evidence type="ECO:0000256" key="1">
    <source>
        <dbReference type="SAM" id="Phobius"/>
    </source>
</evidence>
<dbReference type="InterPro" id="IPR036852">
    <property type="entry name" value="Peptidase_S8/S53_dom_sf"/>
</dbReference>
<dbReference type="EMBL" id="CP113517">
    <property type="protein sequence ID" value="WAR45042.1"/>
    <property type="molecule type" value="Genomic_DNA"/>
</dbReference>
<name>A0ABY7GKM6_9GAMM</name>
<keyword evidence="1" id="KW-0812">Transmembrane</keyword>